<protein>
    <submittedName>
        <fullName evidence="2">Uncharacterized protein</fullName>
    </submittedName>
</protein>
<evidence type="ECO:0000313" key="2">
    <source>
        <dbReference type="EMBL" id="KOF64206.1"/>
    </source>
</evidence>
<feature type="signal peptide" evidence="1">
    <location>
        <begin position="1"/>
        <end position="19"/>
    </location>
</feature>
<evidence type="ECO:0000256" key="1">
    <source>
        <dbReference type="SAM" id="SignalP"/>
    </source>
</evidence>
<organism evidence="2">
    <name type="scientific">Octopus bimaculoides</name>
    <name type="common">California two-spotted octopus</name>
    <dbReference type="NCBI Taxonomy" id="37653"/>
    <lineage>
        <taxon>Eukaryota</taxon>
        <taxon>Metazoa</taxon>
        <taxon>Spiralia</taxon>
        <taxon>Lophotrochozoa</taxon>
        <taxon>Mollusca</taxon>
        <taxon>Cephalopoda</taxon>
        <taxon>Coleoidea</taxon>
        <taxon>Octopodiformes</taxon>
        <taxon>Octopoda</taxon>
        <taxon>Incirrata</taxon>
        <taxon>Octopodidae</taxon>
        <taxon>Octopus</taxon>
    </lineage>
</organism>
<accession>A0A0L8FJE6</accession>
<dbReference type="AlphaFoldDB" id="A0A0L8FJE6"/>
<dbReference type="EMBL" id="KQ430399">
    <property type="protein sequence ID" value="KOF64206.1"/>
    <property type="molecule type" value="Genomic_DNA"/>
</dbReference>
<name>A0A0L8FJE6_OCTBM</name>
<proteinExistence type="predicted"/>
<gene>
    <name evidence="2" type="ORF">OCBIM_22017632mg</name>
</gene>
<feature type="chain" id="PRO_5005582426" evidence="1">
    <location>
        <begin position="20"/>
        <end position="61"/>
    </location>
</feature>
<sequence>MACSICTSILSTLWYLVMAMSLKSLPTFIFPQFSQHYCCCFICKDYERSKARTDVHQINRL</sequence>
<keyword evidence="1" id="KW-0732">Signal</keyword>
<reference evidence="2" key="1">
    <citation type="submission" date="2015-07" db="EMBL/GenBank/DDBJ databases">
        <title>MeaNS - Measles Nucleotide Surveillance Program.</title>
        <authorList>
            <person name="Tran T."/>
            <person name="Druce J."/>
        </authorList>
    </citation>
    <scope>NUCLEOTIDE SEQUENCE</scope>
    <source>
        <strain evidence="2">UCB-OBI-ISO-001</strain>
        <tissue evidence="2">Gonad</tissue>
    </source>
</reference>